<protein>
    <recommendedName>
        <fullName evidence="2">acetyl-CoA C-acetyltransferase</fullName>
        <ecNumber evidence="2">2.3.1.9</ecNumber>
    </recommendedName>
    <alternativeName>
        <fullName evidence="5">Acetoacetyl-CoA thiolase</fullName>
    </alternativeName>
</protein>
<dbReference type="PROSITE" id="PS00099">
    <property type="entry name" value="THIOLASE_3"/>
    <property type="match status" value="1"/>
</dbReference>
<reference evidence="10" key="1">
    <citation type="journal article" date="2014" name="Int. J. Syst. Evol. Microbiol.">
        <title>Complete genome sequence of Corynebacterium casei LMG S-19264T (=DSM 44701T), isolated from a smear-ripened cheese.</title>
        <authorList>
            <consortium name="US DOE Joint Genome Institute (JGI-PGF)"/>
            <person name="Walter F."/>
            <person name="Albersmeier A."/>
            <person name="Kalinowski J."/>
            <person name="Ruckert C."/>
        </authorList>
    </citation>
    <scope>NUCLEOTIDE SEQUENCE</scope>
    <source>
        <strain evidence="10">CGMCC 1.15760</strain>
    </source>
</reference>
<dbReference type="InterPro" id="IPR020613">
    <property type="entry name" value="Thiolase_CS"/>
</dbReference>
<feature type="domain" description="Thiolase N-terminal" evidence="8">
    <location>
        <begin position="2"/>
        <end position="260"/>
    </location>
</feature>
<keyword evidence="4 7" id="KW-0012">Acyltransferase</keyword>
<dbReference type="PANTHER" id="PTHR18919">
    <property type="entry name" value="ACETYL-COA C-ACYLTRANSFERASE"/>
    <property type="match status" value="1"/>
</dbReference>
<name>A0A917D5P7_9BACI</name>
<comment type="similarity">
    <text evidence="1 7">Belongs to the thiolase-like superfamily. Thiolase family.</text>
</comment>
<evidence type="ECO:0000256" key="6">
    <source>
        <dbReference type="PIRSR" id="PIRSR000429-1"/>
    </source>
</evidence>
<proteinExistence type="inferred from homology"/>
<dbReference type="Pfam" id="PF00108">
    <property type="entry name" value="Thiolase_N"/>
    <property type="match status" value="1"/>
</dbReference>
<dbReference type="PIRSF" id="PIRSF000429">
    <property type="entry name" value="Ac-CoA_Ac_transf"/>
    <property type="match status" value="1"/>
</dbReference>
<dbReference type="SUPFAM" id="SSF53901">
    <property type="entry name" value="Thiolase-like"/>
    <property type="match status" value="2"/>
</dbReference>
<dbReference type="InterPro" id="IPR020610">
    <property type="entry name" value="Thiolase_AS"/>
</dbReference>
<dbReference type="EMBL" id="BMJT01000001">
    <property type="protein sequence ID" value="GGG12883.1"/>
    <property type="molecule type" value="Genomic_DNA"/>
</dbReference>
<dbReference type="GO" id="GO:0003985">
    <property type="term" value="F:acetyl-CoA C-acetyltransferase activity"/>
    <property type="evidence" value="ECO:0007669"/>
    <property type="project" value="UniProtKB-EC"/>
</dbReference>
<dbReference type="InterPro" id="IPR020615">
    <property type="entry name" value="Thiolase_acyl_enz_int_AS"/>
</dbReference>
<dbReference type="AlphaFoldDB" id="A0A917D5P7"/>
<evidence type="ECO:0000313" key="11">
    <source>
        <dbReference type="Proteomes" id="UP000616608"/>
    </source>
</evidence>
<feature type="active site" description="Proton acceptor" evidence="6">
    <location>
        <position position="377"/>
    </location>
</feature>
<sequence length="395" mass="41954">MVYIMSGSRTAFGSYGGRFKDHSDLELGVTAVKGALTRANIEGKEVDEIIFGNVIQTTTRSPYLARHIGLLSGMTNESQALTVNRLCGSGLEAIVQGYKNILLGESAIVLAGGTENMSQAPQHIKGARFGSPNKAPIVEDMLWATLTDAYIGCGMGITAENLADQYNISREEQDTFAIHSHQKATQAQQSGRFAQEIVPFMYTDRKGKEHQIDQDEHIRTALDPNKIASLRPTFKQDGTVTAANASGINDGAAAVVLMSEAAAKTHHKQPLAKIIATAVVGVDPTIMGIGPAPATRAVIQKAGLHLDDIDLFEFNEAFAAQSLAVIKDLGVDANKVNVNGGAIALGHPLGASGARVTYSLAEELKLRNKRYGVASLCIGGGQGIAILLENETFNQ</sequence>
<dbReference type="Proteomes" id="UP000616608">
    <property type="component" value="Unassembled WGS sequence"/>
</dbReference>
<accession>A0A917D5P7</accession>
<dbReference type="PROSITE" id="PS00737">
    <property type="entry name" value="THIOLASE_2"/>
    <property type="match status" value="1"/>
</dbReference>
<reference evidence="10" key="2">
    <citation type="submission" date="2020-09" db="EMBL/GenBank/DDBJ databases">
        <authorList>
            <person name="Sun Q."/>
            <person name="Zhou Y."/>
        </authorList>
    </citation>
    <scope>NUCLEOTIDE SEQUENCE</scope>
    <source>
        <strain evidence="10">CGMCC 1.15760</strain>
    </source>
</reference>
<dbReference type="Pfam" id="PF02803">
    <property type="entry name" value="Thiolase_C"/>
    <property type="match status" value="1"/>
</dbReference>
<keyword evidence="11" id="KW-1185">Reference proteome</keyword>
<feature type="active site" description="Proton acceptor" evidence="6">
    <location>
        <position position="347"/>
    </location>
</feature>
<dbReference type="InterPro" id="IPR020616">
    <property type="entry name" value="Thiolase_N"/>
</dbReference>
<dbReference type="InterPro" id="IPR020617">
    <property type="entry name" value="Thiolase_C"/>
</dbReference>
<dbReference type="CDD" id="cd00751">
    <property type="entry name" value="thiolase"/>
    <property type="match status" value="1"/>
</dbReference>
<dbReference type="InterPro" id="IPR002155">
    <property type="entry name" value="Thiolase"/>
</dbReference>
<feature type="domain" description="Thiolase C-terminal" evidence="9">
    <location>
        <begin position="269"/>
        <end position="389"/>
    </location>
</feature>
<dbReference type="FunFam" id="3.40.47.10:FF:000010">
    <property type="entry name" value="Acetyl-CoA acetyltransferase (Thiolase)"/>
    <property type="match status" value="1"/>
</dbReference>
<evidence type="ECO:0000313" key="10">
    <source>
        <dbReference type="EMBL" id="GGG12883.1"/>
    </source>
</evidence>
<dbReference type="GO" id="GO:0006635">
    <property type="term" value="P:fatty acid beta-oxidation"/>
    <property type="evidence" value="ECO:0007669"/>
    <property type="project" value="TreeGrafter"/>
</dbReference>
<feature type="active site" description="Acyl-thioester intermediate" evidence="6">
    <location>
        <position position="87"/>
    </location>
</feature>
<dbReference type="PANTHER" id="PTHR18919:SF107">
    <property type="entry name" value="ACETYL-COA ACETYLTRANSFERASE, CYTOSOLIC"/>
    <property type="match status" value="1"/>
</dbReference>
<dbReference type="InterPro" id="IPR016039">
    <property type="entry name" value="Thiolase-like"/>
</dbReference>
<dbReference type="EC" id="2.3.1.9" evidence="2"/>
<dbReference type="PROSITE" id="PS00098">
    <property type="entry name" value="THIOLASE_1"/>
    <property type="match status" value="1"/>
</dbReference>
<evidence type="ECO:0000256" key="2">
    <source>
        <dbReference type="ARBA" id="ARBA00012705"/>
    </source>
</evidence>
<comment type="caution">
    <text evidence="10">The sequence shown here is derived from an EMBL/GenBank/DDBJ whole genome shotgun (WGS) entry which is preliminary data.</text>
</comment>
<dbReference type="NCBIfam" id="TIGR01930">
    <property type="entry name" value="AcCoA-C-Actrans"/>
    <property type="match status" value="1"/>
</dbReference>
<keyword evidence="3 7" id="KW-0808">Transferase</keyword>
<dbReference type="Gene3D" id="3.40.47.10">
    <property type="match status" value="2"/>
</dbReference>
<evidence type="ECO:0000256" key="1">
    <source>
        <dbReference type="ARBA" id="ARBA00010982"/>
    </source>
</evidence>
<evidence type="ECO:0000256" key="3">
    <source>
        <dbReference type="ARBA" id="ARBA00022679"/>
    </source>
</evidence>
<evidence type="ECO:0000256" key="7">
    <source>
        <dbReference type="RuleBase" id="RU003557"/>
    </source>
</evidence>
<evidence type="ECO:0000259" key="9">
    <source>
        <dbReference type="Pfam" id="PF02803"/>
    </source>
</evidence>
<gene>
    <name evidence="10" type="primary">paaJ</name>
    <name evidence="10" type="ORF">GCM10007425_04010</name>
</gene>
<evidence type="ECO:0000259" key="8">
    <source>
        <dbReference type="Pfam" id="PF00108"/>
    </source>
</evidence>
<dbReference type="RefSeq" id="WP_188613337.1">
    <property type="nucleotide sequence ID" value="NZ_BMJT01000001.1"/>
</dbReference>
<evidence type="ECO:0000256" key="5">
    <source>
        <dbReference type="ARBA" id="ARBA00030755"/>
    </source>
</evidence>
<evidence type="ECO:0000256" key="4">
    <source>
        <dbReference type="ARBA" id="ARBA00023315"/>
    </source>
</evidence>
<organism evidence="10 11">
    <name type="scientific">Lysinibacillus alkalisoli</name>
    <dbReference type="NCBI Taxonomy" id="1911548"/>
    <lineage>
        <taxon>Bacteria</taxon>
        <taxon>Bacillati</taxon>
        <taxon>Bacillota</taxon>
        <taxon>Bacilli</taxon>
        <taxon>Bacillales</taxon>
        <taxon>Bacillaceae</taxon>
        <taxon>Lysinibacillus</taxon>
    </lineage>
</organism>